<dbReference type="InterPro" id="IPR056724">
    <property type="entry name" value="DUF7822"/>
</dbReference>
<keyword evidence="4" id="KW-1185">Reference proteome</keyword>
<evidence type="ECO:0000313" key="3">
    <source>
        <dbReference type="EMBL" id="TDP96657.1"/>
    </source>
</evidence>
<comment type="caution">
    <text evidence="3">The sequence shown here is derived from an EMBL/GenBank/DDBJ whole genome shotgun (WGS) entry which is preliminary data.</text>
</comment>
<dbReference type="EMBL" id="SNXZ01000004">
    <property type="protein sequence ID" value="TDP96657.1"/>
    <property type="molecule type" value="Genomic_DNA"/>
</dbReference>
<gene>
    <name evidence="3" type="ORF">EV186_104645</name>
</gene>
<dbReference type="OrthoDB" id="8858495at2"/>
<evidence type="ECO:0000259" key="2">
    <source>
        <dbReference type="Pfam" id="PF25135"/>
    </source>
</evidence>
<evidence type="ECO:0000256" key="1">
    <source>
        <dbReference type="SAM" id="MobiDB-lite"/>
    </source>
</evidence>
<evidence type="ECO:0000313" key="4">
    <source>
        <dbReference type="Proteomes" id="UP000295444"/>
    </source>
</evidence>
<protein>
    <recommendedName>
        <fullName evidence="2">DUF7822 domain-containing protein</fullName>
    </recommendedName>
</protein>
<sequence length="125" mass="13478">MANRSYLYSLSNRPTAYDDRPDTISGLSEWPYAVPFSFRVLLSGDPQLCPSLISDGFDDDPPEAKTALYAISGDFDAGFARLRRFAAAARTLGTTELNTTLDETEASSTSTGTSSCCSRRSSLTA</sequence>
<dbReference type="Proteomes" id="UP000295444">
    <property type="component" value="Unassembled WGS sequence"/>
</dbReference>
<accession>A0A4R6SB24</accession>
<reference evidence="3 4" key="1">
    <citation type="submission" date="2019-03" db="EMBL/GenBank/DDBJ databases">
        <title>Genomic Encyclopedia of Type Strains, Phase IV (KMG-IV): sequencing the most valuable type-strain genomes for metagenomic binning, comparative biology and taxonomic classification.</title>
        <authorList>
            <person name="Goeker M."/>
        </authorList>
    </citation>
    <scope>NUCLEOTIDE SEQUENCE [LARGE SCALE GENOMIC DNA]</scope>
    <source>
        <strain evidence="3 4">DSM 45361</strain>
    </source>
</reference>
<feature type="domain" description="DUF7822" evidence="2">
    <location>
        <begin position="13"/>
        <end position="105"/>
    </location>
</feature>
<dbReference type="Pfam" id="PF25135">
    <property type="entry name" value="DUF7822"/>
    <property type="match status" value="1"/>
</dbReference>
<dbReference type="AlphaFoldDB" id="A0A4R6SB24"/>
<organism evidence="3 4">
    <name type="scientific">Labedaea rhizosphaerae</name>
    <dbReference type="NCBI Taxonomy" id="598644"/>
    <lineage>
        <taxon>Bacteria</taxon>
        <taxon>Bacillati</taxon>
        <taxon>Actinomycetota</taxon>
        <taxon>Actinomycetes</taxon>
        <taxon>Pseudonocardiales</taxon>
        <taxon>Pseudonocardiaceae</taxon>
        <taxon>Labedaea</taxon>
    </lineage>
</organism>
<dbReference type="RefSeq" id="WP_133851979.1">
    <property type="nucleotide sequence ID" value="NZ_SNXZ01000004.1"/>
</dbReference>
<proteinExistence type="predicted"/>
<feature type="region of interest" description="Disordered" evidence="1">
    <location>
        <begin position="101"/>
        <end position="125"/>
    </location>
</feature>
<name>A0A4R6SB24_LABRH</name>